<dbReference type="InterPro" id="IPR046118">
    <property type="entry name" value="DUF6115"/>
</dbReference>
<name>A0ABW3HPX7_9BACL</name>
<comment type="caution">
    <text evidence="2">The sequence shown here is derived from an EMBL/GenBank/DDBJ whole genome shotgun (WGS) entry which is preliminary data.</text>
</comment>
<evidence type="ECO:0000256" key="1">
    <source>
        <dbReference type="SAM" id="Coils"/>
    </source>
</evidence>
<accession>A0ABW3HPX7</accession>
<proteinExistence type="predicted"/>
<dbReference type="RefSeq" id="WP_377563656.1">
    <property type="nucleotide sequence ID" value="NZ_JBHTJZ010000009.1"/>
</dbReference>
<evidence type="ECO:0000313" key="3">
    <source>
        <dbReference type="Proteomes" id="UP001596989"/>
    </source>
</evidence>
<reference evidence="3" key="1">
    <citation type="journal article" date="2019" name="Int. J. Syst. Evol. Microbiol.">
        <title>The Global Catalogue of Microorganisms (GCM) 10K type strain sequencing project: providing services to taxonomists for standard genome sequencing and annotation.</title>
        <authorList>
            <consortium name="The Broad Institute Genomics Platform"/>
            <consortium name="The Broad Institute Genome Sequencing Center for Infectious Disease"/>
            <person name="Wu L."/>
            <person name="Ma J."/>
        </authorList>
    </citation>
    <scope>NUCLEOTIDE SEQUENCE [LARGE SCALE GENOMIC DNA]</scope>
    <source>
        <strain evidence="3">CCUG 59129</strain>
    </source>
</reference>
<keyword evidence="1" id="KW-0175">Coiled coil</keyword>
<dbReference type="Proteomes" id="UP001596989">
    <property type="component" value="Unassembled WGS sequence"/>
</dbReference>
<sequence>MGPWQMIVLLGAVILVAAFLIPGKKGRSAEQGGSLQNMEIALEQFMENMEKDNSEFMQLLADSGKAAAEREKLYETRIVQLERTCSQLELQLQSLRTVNPIAAQVPAAASLQVQAEPKAGSISPNNAEIAVGDSDASDAAASTTINARYAPLLELHRNGKSLEAIARRMEMNKGEVQLILQLAKQEEAIRA</sequence>
<keyword evidence="3" id="KW-1185">Reference proteome</keyword>
<dbReference type="EMBL" id="JBHTJZ010000009">
    <property type="protein sequence ID" value="MFD0959509.1"/>
    <property type="molecule type" value="Genomic_DNA"/>
</dbReference>
<protein>
    <submittedName>
        <fullName evidence="2">DUF6115 domain-containing protein</fullName>
    </submittedName>
</protein>
<evidence type="ECO:0000313" key="2">
    <source>
        <dbReference type="EMBL" id="MFD0959509.1"/>
    </source>
</evidence>
<organism evidence="2 3">
    <name type="scientific">Paenibacillus chungangensis</name>
    <dbReference type="NCBI Taxonomy" id="696535"/>
    <lineage>
        <taxon>Bacteria</taxon>
        <taxon>Bacillati</taxon>
        <taxon>Bacillota</taxon>
        <taxon>Bacilli</taxon>
        <taxon>Bacillales</taxon>
        <taxon>Paenibacillaceae</taxon>
        <taxon>Paenibacillus</taxon>
    </lineage>
</organism>
<dbReference type="Pfam" id="PF19610">
    <property type="entry name" value="DUF6115"/>
    <property type="match status" value="1"/>
</dbReference>
<gene>
    <name evidence="2" type="ORF">ACFQ2I_08895</name>
</gene>
<feature type="coiled-coil region" evidence="1">
    <location>
        <begin position="35"/>
        <end position="98"/>
    </location>
</feature>